<gene>
    <name evidence="1" type="ORF">F4820DRAFT_439427</name>
</gene>
<comment type="caution">
    <text evidence="1">The sequence shown here is derived from an EMBL/GenBank/DDBJ whole genome shotgun (WGS) entry which is preliminary data.</text>
</comment>
<evidence type="ECO:0000313" key="2">
    <source>
        <dbReference type="Proteomes" id="UP001497700"/>
    </source>
</evidence>
<name>A0ACB9YKB2_9PEZI</name>
<reference evidence="1 2" key="1">
    <citation type="journal article" date="2022" name="New Phytol.">
        <title>Ecological generalism drives hyperdiversity of secondary metabolite gene clusters in xylarialean endophytes.</title>
        <authorList>
            <person name="Franco M.E.E."/>
            <person name="Wisecaver J.H."/>
            <person name="Arnold A.E."/>
            <person name="Ju Y.M."/>
            <person name="Slot J.C."/>
            <person name="Ahrendt S."/>
            <person name="Moore L.P."/>
            <person name="Eastman K.E."/>
            <person name="Scott K."/>
            <person name="Konkel Z."/>
            <person name="Mondo S.J."/>
            <person name="Kuo A."/>
            <person name="Hayes R.D."/>
            <person name="Haridas S."/>
            <person name="Andreopoulos B."/>
            <person name="Riley R."/>
            <person name="LaButti K."/>
            <person name="Pangilinan J."/>
            <person name="Lipzen A."/>
            <person name="Amirebrahimi M."/>
            <person name="Yan J."/>
            <person name="Adam C."/>
            <person name="Keymanesh K."/>
            <person name="Ng V."/>
            <person name="Louie K."/>
            <person name="Northen T."/>
            <person name="Drula E."/>
            <person name="Henrissat B."/>
            <person name="Hsieh H.M."/>
            <person name="Youens-Clark K."/>
            <person name="Lutzoni F."/>
            <person name="Miadlikowska J."/>
            <person name="Eastwood D.C."/>
            <person name="Hamelin R.C."/>
            <person name="Grigoriev I.V."/>
            <person name="U'Ren J.M."/>
        </authorList>
    </citation>
    <scope>NUCLEOTIDE SEQUENCE [LARGE SCALE GENOMIC DNA]</scope>
    <source>
        <strain evidence="1 2">CBS 119005</strain>
    </source>
</reference>
<protein>
    <submittedName>
        <fullName evidence="1">Phospholipase D/nuclease</fullName>
    </submittedName>
</protein>
<keyword evidence="2" id="KW-1185">Reference proteome</keyword>
<sequence length="505" mass="56487">MTSTSQFDHFKEAWKASILERRSPVRDEFPDYHVSDPGVLVGTSLIHSFELGTGASIYTNSLLPAILQAEHEIILVTCFWASSSTRSALKDALEKLAEDRRERILRTRESGSDAHGLSPLRVRICFSSRSLFQKLFHTRSRNGYVYPPSAWASQLGLPSPEVLESGLIDLRVKSLFFLPFSVLHSKYVVIDRRRAWFPSCNVSWEAWLEGCVEISGDAVASLIQFHQHVWDPRLESQLPPRVGLDLGSARPPGLGRIALMPIPSFAGRFLSLPEAVTPTILLPSSHHCNPRYNIIPWRRYSTPPPTPLNCSISCLMDMARHSIYIQTPNITSTPVINGVLKALERGIAVVIVTSKALMFLEQIVTAGTTTSICLWSLIRRYRKLQAKHAQFRQIRSHDDLEPELDIEAQQPQIGSLTISYFHSRPGNGPESIVEEPQKSHIKLTIVDRQYTILGSGNMDRASWFTSQELGILFYSVDFAEAVSTAAAEVLVDRLEPVFSSSVAND</sequence>
<evidence type="ECO:0000313" key="1">
    <source>
        <dbReference type="EMBL" id="KAI4859541.1"/>
    </source>
</evidence>
<dbReference type="Proteomes" id="UP001497700">
    <property type="component" value="Unassembled WGS sequence"/>
</dbReference>
<organism evidence="1 2">
    <name type="scientific">Hypoxylon rubiginosum</name>
    <dbReference type="NCBI Taxonomy" id="110542"/>
    <lineage>
        <taxon>Eukaryota</taxon>
        <taxon>Fungi</taxon>
        <taxon>Dikarya</taxon>
        <taxon>Ascomycota</taxon>
        <taxon>Pezizomycotina</taxon>
        <taxon>Sordariomycetes</taxon>
        <taxon>Xylariomycetidae</taxon>
        <taxon>Xylariales</taxon>
        <taxon>Hypoxylaceae</taxon>
        <taxon>Hypoxylon</taxon>
    </lineage>
</organism>
<dbReference type="EMBL" id="MU393627">
    <property type="protein sequence ID" value="KAI4859541.1"/>
    <property type="molecule type" value="Genomic_DNA"/>
</dbReference>
<accession>A0ACB9YKB2</accession>
<proteinExistence type="predicted"/>